<dbReference type="OrthoDB" id="252197at2"/>
<dbReference type="AlphaFoldDB" id="A0A1M5QXV2"/>
<keyword evidence="1" id="KW-0812">Transmembrane</keyword>
<dbReference type="Gene3D" id="3.40.190.10">
    <property type="entry name" value="Periplasmic binding protein-like II"/>
    <property type="match status" value="2"/>
</dbReference>
<proteinExistence type="predicted"/>
<keyword evidence="1" id="KW-0472">Membrane</keyword>
<organism evidence="2 3">
    <name type="scientific">Bradyrhizobium erythrophlei</name>
    <dbReference type="NCBI Taxonomy" id="1437360"/>
    <lineage>
        <taxon>Bacteria</taxon>
        <taxon>Pseudomonadati</taxon>
        <taxon>Pseudomonadota</taxon>
        <taxon>Alphaproteobacteria</taxon>
        <taxon>Hyphomicrobiales</taxon>
        <taxon>Nitrobacteraceae</taxon>
        <taxon>Bradyrhizobium</taxon>
    </lineage>
</organism>
<dbReference type="PANTHER" id="PTHR42941">
    <property type="entry name" value="SLL1037 PROTEIN"/>
    <property type="match status" value="1"/>
</dbReference>
<sequence length="467" mass="49925">MSSSDDSGGTRAVSPRVRKSKISSWLLLAMGLLFFAAGSGALYLVLRPVTLRIAVGPPGSDDQKLIRALAQAFAREGSAVRLAPIATEGTVESIALLAASKTDLAVARGDLELPADAESVAILRKNVVVLWSPSGHSPKGSRKQPASKIKEIGELAGHRVGVIGKTQANVTLLRVILTESGVNPDKVAVTQFGTDQIAELARDPAIDAFMAVGPLDSKITSDAITATALARGEPKFLAVDVSEAIAQRHPLYESEEIPGSTFSSSPARPDDKIETVSVNHLIIAPKALSETAVGAFVRQLFAVRSLVARELPNAAKIEKPDTDKDAALPAHEGAAAFIDGTERTFLEKYSDYLWGGILLLSVLGSTGAGLRHYLKRDERRQNTMHRDNLVDMIGKVRQAQSLEQLAAMQCEVDGILRETLDGYDDGAIEERDLSAIGLVLNEFHHAVVDRRAVIGLIAHDLPGRRAR</sequence>
<evidence type="ECO:0000313" key="2">
    <source>
        <dbReference type="EMBL" id="SHH19027.1"/>
    </source>
</evidence>
<dbReference type="PANTHER" id="PTHR42941:SF1">
    <property type="entry name" value="SLL1037 PROTEIN"/>
    <property type="match status" value="1"/>
</dbReference>
<evidence type="ECO:0000256" key="1">
    <source>
        <dbReference type="SAM" id="Phobius"/>
    </source>
</evidence>
<dbReference type="EMBL" id="LT670818">
    <property type="protein sequence ID" value="SHH19027.1"/>
    <property type="molecule type" value="Genomic_DNA"/>
</dbReference>
<feature type="transmembrane region" description="Helical" evidence="1">
    <location>
        <begin position="352"/>
        <end position="374"/>
    </location>
</feature>
<name>A0A1M5QXV2_9BRAD</name>
<evidence type="ECO:0000313" key="3">
    <source>
        <dbReference type="Proteomes" id="UP000190675"/>
    </source>
</evidence>
<dbReference type="InterPro" id="IPR011852">
    <property type="entry name" value="TRAP_TAXI"/>
</dbReference>
<gene>
    <name evidence="2" type="ORF">SAMN05444169_6232</name>
</gene>
<dbReference type="Proteomes" id="UP000190675">
    <property type="component" value="Chromosome I"/>
</dbReference>
<reference evidence="2 3" key="1">
    <citation type="submission" date="2016-11" db="EMBL/GenBank/DDBJ databases">
        <authorList>
            <person name="Jaros S."/>
            <person name="Januszkiewicz K."/>
            <person name="Wedrychowicz H."/>
        </authorList>
    </citation>
    <scope>NUCLEOTIDE SEQUENCE [LARGE SCALE GENOMIC DNA]</scope>
    <source>
        <strain evidence="2 3">GAS242</strain>
    </source>
</reference>
<accession>A0A1M5QXV2</accession>
<protein>
    <submittedName>
        <fullName evidence="2">TRAP transporter solute receptor, TAXI family</fullName>
    </submittedName>
</protein>
<feature type="transmembrane region" description="Helical" evidence="1">
    <location>
        <begin position="25"/>
        <end position="46"/>
    </location>
</feature>
<dbReference type="Pfam" id="PF16868">
    <property type="entry name" value="NMT1_3"/>
    <property type="match status" value="1"/>
</dbReference>
<keyword evidence="1" id="KW-1133">Transmembrane helix</keyword>
<keyword evidence="2" id="KW-0675">Receptor</keyword>
<dbReference type="SUPFAM" id="SSF53850">
    <property type="entry name" value="Periplasmic binding protein-like II"/>
    <property type="match status" value="1"/>
</dbReference>